<dbReference type="SMART" id="SM00355">
    <property type="entry name" value="ZnF_C2H2"/>
    <property type="match status" value="2"/>
</dbReference>
<sequence length="190" mass="21418">MGHDNFQEQVDGDYYEFHDYVVNHWDDDEELDVMTSDSASEASTPHPPTPQFALSPDTRQFPTSPCWTVPDCYLAHATSSAPTSAIASTTAIAIATAIASPEAAASPTKAKIKQTLAGMKRFLMDDLDEIMGHERHFCPNCRRSFSRKQDLNRHWNSTHSNKLNYLCSFPGCTKRFARSDVMQRHLRNVH</sequence>
<dbReference type="Proteomes" id="UP000078561">
    <property type="component" value="Unassembled WGS sequence"/>
</dbReference>
<dbReference type="PROSITE" id="PS00028">
    <property type="entry name" value="ZINC_FINGER_C2H2_1"/>
    <property type="match status" value="2"/>
</dbReference>
<evidence type="ECO:0000256" key="1">
    <source>
        <dbReference type="ARBA" id="ARBA00022723"/>
    </source>
</evidence>
<evidence type="ECO:0000256" key="4">
    <source>
        <dbReference type="ARBA" id="ARBA00022833"/>
    </source>
</evidence>
<feature type="domain" description="C2H2-type" evidence="7">
    <location>
        <begin position="165"/>
        <end position="190"/>
    </location>
</feature>
<dbReference type="STRING" id="4829.A0A163J452"/>
<dbReference type="OrthoDB" id="8922241at2759"/>
<feature type="domain" description="C2H2-type" evidence="7">
    <location>
        <begin position="136"/>
        <end position="164"/>
    </location>
</feature>
<dbReference type="GO" id="GO:0000785">
    <property type="term" value="C:chromatin"/>
    <property type="evidence" value="ECO:0007669"/>
    <property type="project" value="TreeGrafter"/>
</dbReference>
<dbReference type="SUPFAM" id="SSF57667">
    <property type="entry name" value="beta-beta-alpha zinc fingers"/>
    <property type="match status" value="1"/>
</dbReference>
<dbReference type="PANTHER" id="PTHR14003">
    <property type="entry name" value="TRANSCRIPTIONAL REPRESSOR PROTEIN YY"/>
    <property type="match status" value="1"/>
</dbReference>
<dbReference type="InterPro" id="IPR013087">
    <property type="entry name" value="Znf_C2H2_type"/>
</dbReference>
<dbReference type="Pfam" id="PF00096">
    <property type="entry name" value="zf-C2H2"/>
    <property type="match status" value="2"/>
</dbReference>
<dbReference type="Gene3D" id="3.30.160.60">
    <property type="entry name" value="Classic Zinc Finger"/>
    <property type="match status" value="2"/>
</dbReference>
<evidence type="ECO:0000256" key="5">
    <source>
        <dbReference type="PROSITE-ProRule" id="PRU00042"/>
    </source>
</evidence>
<proteinExistence type="predicted"/>
<gene>
    <name evidence="8" type="primary">ABSGL_02512.1 scaffold 3452</name>
</gene>
<keyword evidence="2" id="KW-0677">Repeat</keyword>
<keyword evidence="4" id="KW-0862">Zinc</keyword>
<feature type="region of interest" description="Disordered" evidence="6">
    <location>
        <begin position="34"/>
        <end position="57"/>
    </location>
</feature>
<dbReference type="GO" id="GO:0031519">
    <property type="term" value="C:PcG protein complex"/>
    <property type="evidence" value="ECO:0007669"/>
    <property type="project" value="TreeGrafter"/>
</dbReference>
<evidence type="ECO:0000256" key="2">
    <source>
        <dbReference type="ARBA" id="ARBA00022737"/>
    </source>
</evidence>
<dbReference type="EMBL" id="LT551507">
    <property type="protein sequence ID" value="SAL97054.1"/>
    <property type="molecule type" value="Genomic_DNA"/>
</dbReference>
<protein>
    <recommendedName>
        <fullName evidence="7">C2H2-type domain-containing protein</fullName>
    </recommendedName>
</protein>
<keyword evidence="1" id="KW-0479">Metal-binding</keyword>
<dbReference type="GO" id="GO:0008270">
    <property type="term" value="F:zinc ion binding"/>
    <property type="evidence" value="ECO:0007669"/>
    <property type="project" value="UniProtKB-KW"/>
</dbReference>
<evidence type="ECO:0000313" key="8">
    <source>
        <dbReference type="EMBL" id="SAL97054.1"/>
    </source>
</evidence>
<reference evidence="8" key="1">
    <citation type="submission" date="2016-04" db="EMBL/GenBank/DDBJ databases">
        <authorList>
            <person name="Evans L.H."/>
            <person name="Alamgir A."/>
            <person name="Owens N."/>
            <person name="Weber N.D."/>
            <person name="Virtaneva K."/>
            <person name="Barbian K."/>
            <person name="Babar A."/>
            <person name="Rosenke K."/>
        </authorList>
    </citation>
    <scope>NUCLEOTIDE SEQUENCE [LARGE SCALE GENOMIC DNA]</scope>
    <source>
        <strain evidence="8">CBS 101.48</strain>
    </source>
</reference>
<evidence type="ECO:0000259" key="7">
    <source>
        <dbReference type="PROSITE" id="PS50157"/>
    </source>
</evidence>
<dbReference type="PROSITE" id="PS50157">
    <property type="entry name" value="ZINC_FINGER_C2H2_2"/>
    <property type="match status" value="2"/>
</dbReference>
<accession>A0A163J452</accession>
<dbReference type="InterPro" id="IPR036236">
    <property type="entry name" value="Znf_C2H2_sf"/>
</dbReference>
<keyword evidence="9" id="KW-1185">Reference proteome</keyword>
<dbReference type="PANTHER" id="PTHR14003:SF19">
    <property type="entry name" value="YY2 TRANSCRIPTION FACTOR"/>
    <property type="match status" value="1"/>
</dbReference>
<dbReference type="GO" id="GO:0005667">
    <property type="term" value="C:transcription regulator complex"/>
    <property type="evidence" value="ECO:0007669"/>
    <property type="project" value="TreeGrafter"/>
</dbReference>
<dbReference type="GO" id="GO:0000981">
    <property type="term" value="F:DNA-binding transcription factor activity, RNA polymerase II-specific"/>
    <property type="evidence" value="ECO:0007669"/>
    <property type="project" value="TreeGrafter"/>
</dbReference>
<evidence type="ECO:0000256" key="6">
    <source>
        <dbReference type="SAM" id="MobiDB-lite"/>
    </source>
</evidence>
<organism evidence="8">
    <name type="scientific">Absidia glauca</name>
    <name type="common">Pin mould</name>
    <dbReference type="NCBI Taxonomy" id="4829"/>
    <lineage>
        <taxon>Eukaryota</taxon>
        <taxon>Fungi</taxon>
        <taxon>Fungi incertae sedis</taxon>
        <taxon>Mucoromycota</taxon>
        <taxon>Mucoromycotina</taxon>
        <taxon>Mucoromycetes</taxon>
        <taxon>Mucorales</taxon>
        <taxon>Cunninghamellaceae</taxon>
        <taxon>Absidia</taxon>
    </lineage>
</organism>
<dbReference type="GO" id="GO:0000978">
    <property type="term" value="F:RNA polymerase II cis-regulatory region sequence-specific DNA binding"/>
    <property type="evidence" value="ECO:0007669"/>
    <property type="project" value="TreeGrafter"/>
</dbReference>
<evidence type="ECO:0000313" key="9">
    <source>
        <dbReference type="Proteomes" id="UP000078561"/>
    </source>
</evidence>
<keyword evidence="3 5" id="KW-0863">Zinc-finger</keyword>
<dbReference type="InParanoid" id="A0A163J452"/>
<evidence type="ECO:0000256" key="3">
    <source>
        <dbReference type="ARBA" id="ARBA00022771"/>
    </source>
</evidence>
<dbReference type="AlphaFoldDB" id="A0A163J452"/>
<name>A0A163J452_ABSGL</name>